<name>A0A1I6AWP6_9BACI</name>
<dbReference type="PANTHER" id="PTHR30212:SF4">
    <property type="entry name" value="MOSC DOMAIN-CONTAINING PROTEIN"/>
    <property type="match status" value="1"/>
</dbReference>
<accession>A0A1I6AWP6</accession>
<dbReference type="Pfam" id="PF03473">
    <property type="entry name" value="MOSC"/>
    <property type="match status" value="1"/>
</dbReference>
<dbReference type="InterPro" id="IPR011037">
    <property type="entry name" value="Pyrv_Knase-like_insert_dom_sf"/>
</dbReference>
<keyword evidence="3" id="KW-1185">Reference proteome</keyword>
<dbReference type="Pfam" id="PF03475">
    <property type="entry name" value="YiiM_3-alpha"/>
    <property type="match status" value="1"/>
</dbReference>
<dbReference type="PROSITE" id="PS51340">
    <property type="entry name" value="MOSC"/>
    <property type="match status" value="1"/>
</dbReference>
<comment type="caution">
    <text evidence="2">The sequence shown here is derived from an EMBL/GenBank/DDBJ whole genome shotgun (WGS) entry which is preliminary data.</text>
</comment>
<dbReference type="EMBL" id="FOXX01000007">
    <property type="protein sequence ID" value="SFQ73104.1"/>
    <property type="molecule type" value="Genomic_DNA"/>
</dbReference>
<organism evidence="2 3">
    <name type="scientific">Priestia endophytica DSM 13796</name>
    <dbReference type="NCBI Taxonomy" id="1121089"/>
    <lineage>
        <taxon>Bacteria</taxon>
        <taxon>Bacillati</taxon>
        <taxon>Bacillota</taxon>
        <taxon>Bacilli</taxon>
        <taxon>Bacillales</taxon>
        <taxon>Bacillaceae</taxon>
        <taxon>Priestia</taxon>
    </lineage>
</organism>
<evidence type="ECO:0000259" key="1">
    <source>
        <dbReference type="PROSITE" id="PS51340"/>
    </source>
</evidence>
<dbReference type="Gene3D" id="2.40.33.20">
    <property type="entry name" value="PK beta-barrel domain-like"/>
    <property type="match status" value="1"/>
</dbReference>
<dbReference type="InterPro" id="IPR005302">
    <property type="entry name" value="MoCF_Sase_C"/>
</dbReference>
<protein>
    <submittedName>
        <fullName evidence="2">MOSC domain-containing protein YiiM</fullName>
    </submittedName>
</protein>
<dbReference type="SUPFAM" id="SSF50800">
    <property type="entry name" value="PK beta-barrel domain-like"/>
    <property type="match status" value="1"/>
</dbReference>
<dbReference type="PANTHER" id="PTHR30212">
    <property type="entry name" value="PROTEIN YIIM"/>
    <property type="match status" value="1"/>
</dbReference>
<evidence type="ECO:0000313" key="3">
    <source>
        <dbReference type="Proteomes" id="UP000182762"/>
    </source>
</evidence>
<dbReference type="GeneID" id="93711707"/>
<dbReference type="Proteomes" id="UP000182762">
    <property type="component" value="Unassembled WGS sequence"/>
</dbReference>
<gene>
    <name evidence="2" type="ORF">SAMN02745910_03087</name>
</gene>
<sequence length="218" mass="24703">MQGQIVSVNVGKPKELIYKGKSIQTGIEKQPVDKPLLLTKVNFVGDGQADLVNHGGEDKAVCVYPFEHYAYFSSEIGLSLSYGAFGENLTLLGLTEEKVCIGDEFQIGEAVVQVSQPRQPCFKLAHRHDTKDLPLRFQGTGYTGFYFRVLSEGVVSKEDSVQFLRRHQDEITISYINEVQYKDKSNKEKVKKILSVPFLSESYQKTFMKRLQLLEKQN</sequence>
<proteinExistence type="predicted"/>
<reference evidence="2 3" key="1">
    <citation type="submission" date="2016-10" db="EMBL/GenBank/DDBJ databases">
        <authorList>
            <person name="Varghese N."/>
            <person name="Submissions S."/>
        </authorList>
    </citation>
    <scope>NUCLEOTIDE SEQUENCE [LARGE SCALE GENOMIC DNA]</scope>
    <source>
        <strain evidence="2 3">DSM 13796</strain>
    </source>
</reference>
<evidence type="ECO:0000313" key="2">
    <source>
        <dbReference type="EMBL" id="SFQ73104.1"/>
    </source>
</evidence>
<feature type="domain" description="MOSC" evidence="1">
    <location>
        <begin position="30"/>
        <end position="164"/>
    </location>
</feature>
<dbReference type="InterPro" id="IPR052353">
    <property type="entry name" value="Benzoxazolinone_Detox_Enz"/>
</dbReference>
<dbReference type="InterPro" id="IPR005163">
    <property type="entry name" value="Tri_helical_YiiM-like"/>
</dbReference>
<dbReference type="RefSeq" id="WP_061803352.1">
    <property type="nucleotide sequence ID" value="NZ_FOXX01000007.1"/>
</dbReference>